<protein>
    <submittedName>
        <fullName evidence="1">Uncharacterized protein</fullName>
    </submittedName>
</protein>
<name>A0A0W0YMP7_9GAMM</name>
<dbReference type="PATRIC" id="fig|1122169.6.peg.2427"/>
<dbReference type="Proteomes" id="UP000054600">
    <property type="component" value="Unassembled WGS sequence"/>
</dbReference>
<dbReference type="EMBL" id="LNYW01000056">
    <property type="protein sequence ID" value="KTD58162.1"/>
    <property type="molecule type" value="Genomic_DNA"/>
</dbReference>
<proteinExistence type="predicted"/>
<reference evidence="1 2" key="1">
    <citation type="submission" date="2015-11" db="EMBL/GenBank/DDBJ databases">
        <title>Genomic analysis of 38 Legionella species identifies large and diverse effector repertoires.</title>
        <authorList>
            <person name="Burstein D."/>
            <person name="Amaro F."/>
            <person name="Zusman T."/>
            <person name="Lifshitz Z."/>
            <person name="Cohen O."/>
            <person name="Gilbert J.A."/>
            <person name="Pupko T."/>
            <person name="Shuman H.A."/>
            <person name="Segal G."/>
        </authorList>
    </citation>
    <scope>NUCLEOTIDE SEQUENCE [LARGE SCALE GENOMIC DNA]</scope>
    <source>
        <strain evidence="1 2">ATCC 49655</strain>
    </source>
</reference>
<gene>
    <name evidence="1" type="ORF">Lsha_2118</name>
</gene>
<dbReference type="AlphaFoldDB" id="A0A0W0YMP7"/>
<comment type="caution">
    <text evidence="1">The sequence shown here is derived from an EMBL/GenBank/DDBJ whole genome shotgun (WGS) entry which is preliminary data.</text>
</comment>
<evidence type="ECO:0000313" key="1">
    <source>
        <dbReference type="EMBL" id="KTD58162.1"/>
    </source>
</evidence>
<sequence>LLYRAPEIRAATVRERNFCYGTEPGITHSMTGTRNKVRASITVPLPNGRGSVSVRLYLLYRAPEIRAATVRERNFC</sequence>
<feature type="non-terminal residue" evidence="1">
    <location>
        <position position="1"/>
    </location>
</feature>
<evidence type="ECO:0000313" key="2">
    <source>
        <dbReference type="Proteomes" id="UP000054600"/>
    </source>
</evidence>
<accession>A0A0W0YMP7</accession>
<keyword evidence="2" id="KW-1185">Reference proteome</keyword>
<organism evidence="1 2">
    <name type="scientific">Legionella shakespearei DSM 23087</name>
    <dbReference type="NCBI Taxonomy" id="1122169"/>
    <lineage>
        <taxon>Bacteria</taxon>
        <taxon>Pseudomonadati</taxon>
        <taxon>Pseudomonadota</taxon>
        <taxon>Gammaproteobacteria</taxon>
        <taxon>Legionellales</taxon>
        <taxon>Legionellaceae</taxon>
        <taxon>Legionella</taxon>
    </lineage>
</organism>